<gene>
    <name evidence="1" type="ORF">S06H3_64824</name>
</gene>
<organism evidence="1">
    <name type="scientific">marine sediment metagenome</name>
    <dbReference type="NCBI Taxonomy" id="412755"/>
    <lineage>
        <taxon>unclassified sequences</taxon>
        <taxon>metagenomes</taxon>
        <taxon>ecological metagenomes</taxon>
    </lineage>
</organism>
<evidence type="ECO:0008006" key="2">
    <source>
        <dbReference type="Google" id="ProtNLM"/>
    </source>
</evidence>
<name>X1S5E4_9ZZZZ</name>
<sequence length="60" mass="7216">QLALHEKINLFNLYKKAILTLIQEILDPAIDFDSTPDSEKECYRCDFRIICGRQWMIKKW</sequence>
<feature type="non-terminal residue" evidence="1">
    <location>
        <position position="1"/>
    </location>
</feature>
<dbReference type="EMBL" id="BARV01043418">
    <property type="protein sequence ID" value="GAI62999.1"/>
    <property type="molecule type" value="Genomic_DNA"/>
</dbReference>
<proteinExistence type="predicted"/>
<reference evidence="1" key="1">
    <citation type="journal article" date="2014" name="Front. Microbiol.">
        <title>High frequency of phylogenetically diverse reductive dehalogenase-homologous genes in deep subseafloor sedimentary metagenomes.</title>
        <authorList>
            <person name="Kawai M."/>
            <person name="Futagami T."/>
            <person name="Toyoda A."/>
            <person name="Takaki Y."/>
            <person name="Nishi S."/>
            <person name="Hori S."/>
            <person name="Arai W."/>
            <person name="Tsubouchi T."/>
            <person name="Morono Y."/>
            <person name="Uchiyama I."/>
            <person name="Ito T."/>
            <person name="Fujiyama A."/>
            <person name="Inagaki F."/>
            <person name="Takami H."/>
        </authorList>
    </citation>
    <scope>NUCLEOTIDE SEQUENCE</scope>
    <source>
        <strain evidence="1">Expedition CK06-06</strain>
    </source>
</reference>
<protein>
    <recommendedName>
        <fullName evidence="2">PD-(D/E)XK endonuclease-like domain-containing protein</fullName>
    </recommendedName>
</protein>
<comment type="caution">
    <text evidence="1">The sequence shown here is derived from an EMBL/GenBank/DDBJ whole genome shotgun (WGS) entry which is preliminary data.</text>
</comment>
<evidence type="ECO:0000313" key="1">
    <source>
        <dbReference type="EMBL" id="GAI62999.1"/>
    </source>
</evidence>
<accession>X1S5E4</accession>
<dbReference type="AlphaFoldDB" id="X1S5E4"/>